<proteinExistence type="predicted"/>
<dbReference type="EMBL" id="WJBD01000003">
    <property type="protein sequence ID" value="MBC3887404.1"/>
    <property type="molecule type" value="Genomic_DNA"/>
</dbReference>
<dbReference type="Proteomes" id="UP000616595">
    <property type="component" value="Unassembled WGS sequence"/>
</dbReference>
<dbReference type="RefSeq" id="WP_148565786.1">
    <property type="nucleotide sequence ID" value="NZ_RXYA01000002.1"/>
</dbReference>
<evidence type="ECO:0000256" key="1">
    <source>
        <dbReference type="SAM" id="Phobius"/>
    </source>
</evidence>
<gene>
    <name evidence="2" type="ORF">GH810_03655</name>
</gene>
<feature type="transmembrane region" description="Helical" evidence="1">
    <location>
        <begin position="161"/>
        <end position="182"/>
    </location>
</feature>
<reference evidence="2" key="1">
    <citation type="submission" date="2019-10" db="EMBL/GenBank/DDBJ databases">
        <authorList>
            <person name="Ross D.E."/>
            <person name="Gulliver D."/>
        </authorList>
    </citation>
    <scope>NUCLEOTIDE SEQUENCE</scope>
    <source>
        <strain evidence="2">DER-2019</strain>
    </source>
</reference>
<reference evidence="2" key="2">
    <citation type="submission" date="2020-10" db="EMBL/GenBank/DDBJ databases">
        <title>Comparative genomics of the Acetobacterium genus.</title>
        <authorList>
            <person name="Marshall C."/>
            <person name="May H."/>
            <person name="Norman S."/>
        </authorList>
    </citation>
    <scope>NUCLEOTIDE SEQUENCE</scope>
    <source>
        <strain evidence="2">DER-2019</strain>
    </source>
</reference>
<keyword evidence="3" id="KW-1185">Reference proteome</keyword>
<feature type="transmembrane region" description="Helical" evidence="1">
    <location>
        <begin position="90"/>
        <end position="109"/>
    </location>
</feature>
<name>A0A923KNS2_9FIRM</name>
<feature type="transmembrane region" description="Helical" evidence="1">
    <location>
        <begin position="7"/>
        <end position="26"/>
    </location>
</feature>
<accession>A0A923KNS2</accession>
<feature type="transmembrane region" description="Helical" evidence="1">
    <location>
        <begin position="63"/>
        <end position="84"/>
    </location>
</feature>
<keyword evidence="1" id="KW-0812">Transmembrane</keyword>
<sequence>MKNKVRSGCDLVLGILFIVTEIWGYYTDISYMGEYCFISGMLVGIFFLISFCHYIMTKKELSVLWYFNCMLAILIILIVTLAIGLNVEGAFIFIHIVNPIVLFVYWGVFCNHCEIKNPLQIATVVVFPICYFVLAFVLWKIVGKCPFPASLILVDNSLGMVLLSVGCVVVLFLVLGYGLHFLNKLVYNKLSSPGARHR</sequence>
<feature type="transmembrane region" description="Helical" evidence="1">
    <location>
        <begin position="32"/>
        <end position="56"/>
    </location>
</feature>
<keyword evidence="1" id="KW-1133">Transmembrane helix</keyword>
<evidence type="ECO:0000313" key="2">
    <source>
        <dbReference type="EMBL" id="MBC3887404.1"/>
    </source>
</evidence>
<comment type="caution">
    <text evidence="2">The sequence shown here is derived from an EMBL/GenBank/DDBJ whole genome shotgun (WGS) entry which is preliminary data.</text>
</comment>
<evidence type="ECO:0000313" key="3">
    <source>
        <dbReference type="Proteomes" id="UP000616595"/>
    </source>
</evidence>
<dbReference type="AlphaFoldDB" id="A0A923KNS2"/>
<organism evidence="2 3">
    <name type="scientific">Acetobacterium paludosum</name>
    <dbReference type="NCBI Taxonomy" id="52693"/>
    <lineage>
        <taxon>Bacteria</taxon>
        <taxon>Bacillati</taxon>
        <taxon>Bacillota</taxon>
        <taxon>Clostridia</taxon>
        <taxon>Eubacteriales</taxon>
        <taxon>Eubacteriaceae</taxon>
        <taxon>Acetobacterium</taxon>
    </lineage>
</organism>
<dbReference type="OrthoDB" id="9921184at2"/>
<keyword evidence="1" id="KW-0472">Membrane</keyword>
<feature type="transmembrane region" description="Helical" evidence="1">
    <location>
        <begin position="121"/>
        <end position="141"/>
    </location>
</feature>
<protein>
    <submittedName>
        <fullName evidence="2">Uncharacterized protein</fullName>
    </submittedName>
</protein>